<dbReference type="PROSITE" id="PS51294">
    <property type="entry name" value="HTH_MYB"/>
    <property type="match status" value="2"/>
</dbReference>
<keyword evidence="5" id="KW-0804">Transcription</keyword>
<dbReference type="OrthoDB" id="2143914at2759"/>
<evidence type="ECO:0000256" key="6">
    <source>
        <dbReference type="ARBA" id="ARBA00023242"/>
    </source>
</evidence>
<feature type="compositionally biased region" description="Low complexity" evidence="7">
    <location>
        <begin position="24"/>
        <end position="53"/>
    </location>
</feature>
<evidence type="ECO:0000256" key="1">
    <source>
        <dbReference type="ARBA" id="ARBA00004123"/>
    </source>
</evidence>
<evidence type="ECO:0000313" key="10">
    <source>
        <dbReference type="EMBL" id="URE09232.1"/>
    </source>
</evidence>
<evidence type="ECO:0000313" key="11">
    <source>
        <dbReference type="Proteomes" id="UP001055439"/>
    </source>
</evidence>
<reference evidence="10" key="1">
    <citation type="submission" date="2022-05" db="EMBL/GenBank/DDBJ databases">
        <title>The Musa troglodytarum L. genome provides insights into the mechanism of non-climacteric behaviour and enrichment of carotenoids.</title>
        <authorList>
            <person name="Wang J."/>
        </authorList>
    </citation>
    <scope>NUCLEOTIDE SEQUENCE</scope>
    <source>
        <tissue evidence="10">Leaf</tissue>
    </source>
</reference>
<name>A0A9E7K9G0_9LILI</name>
<dbReference type="CDD" id="cd00167">
    <property type="entry name" value="SANT"/>
    <property type="match status" value="1"/>
</dbReference>
<keyword evidence="11" id="KW-1185">Reference proteome</keyword>
<gene>
    <name evidence="10" type="ORF">MUK42_04210</name>
</gene>
<dbReference type="FunFam" id="1.10.10.60:FF:000344">
    <property type="entry name" value="Transcription factor MYB44"/>
    <property type="match status" value="1"/>
</dbReference>
<feature type="domain" description="Myb-like" evidence="8">
    <location>
        <begin position="126"/>
        <end position="176"/>
    </location>
</feature>
<dbReference type="Pfam" id="PF00249">
    <property type="entry name" value="Myb_DNA-binding"/>
    <property type="match status" value="2"/>
</dbReference>
<evidence type="ECO:0000256" key="5">
    <source>
        <dbReference type="ARBA" id="ARBA00023163"/>
    </source>
</evidence>
<feature type="domain" description="Myb-like" evidence="8">
    <location>
        <begin position="74"/>
        <end position="125"/>
    </location>
</feature>
<dbReference type="Gene3D" id="1.10.10.60">
    <property type="entry name" value="Homeodomain-like"/>
    <property type="match status" value="2"/>
</dbReference>
<dbReference type="InterPro" id="IPR009057">
    <property type="entry name" value="Homeodomain-like_sf"/>
</dbReference>
<evidence type="ECO:0000256" key="4">
    <source>
        <dbReference type="ARBA" id="ARBA00023125"/>
    </source>
</evidence>
<dbReference type="InterPro" id="IPR001005">
    <property type="entry name" value="SANT/Myb"/>
</dbReference>
<organism evidence="10 11">
    <name type="scientific">Musa troglodytarum</name>
    <name type="common">fe'i banana</name>
    <dbReference type="NCBI Taxonomy" id="320322"/>
    <lineage>
        <taxon>Eukaryota</taxon>
        <taxon>Viridiplantae</taxon>
        <taxon>Streptophyta</taxon>
        <taxon>Embryophyta</taxon>
        <taxon>Tracheophyta</taxon>
        <taxon>Spermatophyta</taxon>
        <taxon>Magnoliopsida</taxon>
        <taxon>Liliopsida</taxon>
        <taxon>Zingiberales</taxon>
        <taxon>Musaceae</taxon>
        <taxon>Musa</taxon>
    </lineage>
</organism>
<dbReference type="GO" id="GO:0005634">
    <property type="term" value="C:nucleus"/>
    <property type="evidence" value="ECO:0007669"/>
    <property type="project" value="UniProtKB-SubCell"/>
</dbReference>
<feature type="domain" description="HTH myb-type" evidence="9">
    <location>
        <begin position="126"/>
        <end position="180"/>
    </location>
</feature>
<proteinExistence type="predicted"/>
<dbReference type="GO" id="GO:0000978">
    <property type="term" value="F:RNA polymerase II cis-regulatory region sequence-specific DNA binding"/>
    <property type="evidence" value="ECO:0007669"/>
    <property type="project" value="TreeGrafter"/>
</dbReference>
<keyword evidence="2" id="KW-0677">Repeat</keyword>
<dbReference type="FunFam" id="1.10.10.60:FF:000060">
    <property type="entry name" value="MYB transcription factor"/>
    <property type="match status" value="1"/>
</dbReference>
<feature type="domain" description="HTH myb-type" evidence="9">
    <location>
        <begin position="74"/>
        <end position="125"/>
    </location>
</feature>
<dbReference type="PANTHER" id="PTHR45614:SF25">
    <property type="entry name" value="MYB PROTEIN"/>
    <property type="match status" value="1"/>
</dbReference>
<evidence type="ECO:0000256" key="7">
    <source>
        <dbReference type="SAM" id="MobiDB-lite"/>
    </source>
</evidence>
<dbReference type="PROSITE" id="PS50090">
    <property type="entry name" value="MYB_LIKE"/>
    <property type="match status" value="2"/>
</dbReference>
<keyword evidence="4 10" id="KW-0238">DNA-binding</keyword>
<feature type="region of interest" description="Disordered" evidence="7">
    <location>
        <begin position="1"/>
        <end position="83"/>
    </location>
</feature>
<protein>
    <submittedName>
        <fullName evidence="10">Myb-like DNA-binding domain</fullName>
    </submittedName>
</protein>
<dbReference type="SUPFAM" id="SSF46689">
    <property type="entry name" value="Homeodomain-like"/>
    <property type="match status" value="1"/>
</dbReference>
<evidence type="ECO:0000256" key="2">
    <source>
        <dbReference type="ARBA" id="ARBA00022737"/>
    </source>
</evidence>
<evidence type="ECO:0000259" key="9">
    <source>
        <dbReference type="PROSITE" id="PS51294"/>
    </source>
</evidence>
<evidence type="ECO:0000256" key="3">
    <source>
        <dbReference type="ARBA" id="ARBA00023015"/>
    </source>
</evidence>
<sequence>MQKVRWGKLTEAPAMETEPETVDDPAPSTASPSSPVVIVDGQAAGSASAAAGEGSSGDGVVRDGPPSGGGAAATEDRVKGPWSPEEDAILSRLVSKFGARNWSLIARGIPGRSGKSCRLRWCNQLDPYVKRRPFTDEEDHIIIAAHAIHGNKWASIARLLEGRTDNAIKNHWNSTLRRRCNETERCKTSASDALKDATIEKTKGFLDESPSFSNGNSFKSMEAREPSLRENAFDDSREVVIIRDEEDPKPEIKDPPYLYRPVARVSAFSPYNRMSGRSTGPEVSRGDKLDRPLYEIFKPGGGICKLLNSTSYEPQVPHQCGHGCCSTPAKSRSGSSLLGPEFIEFVEPPPISSDDLAAIVSDISSIAWLRSGLNSSNTGMCASPPGQVDSQGVHI</sequence>
<comment type="subcellular location">
    <subcellularLocation>
        <location evidence="1">Nucleus</location>
    </subcellularLocation>
</comment>
<dbReference type="Proteomes" id="UP001055439">
    <property type="component" value="Chromosome 6"/>
</dbReference>
<dbReference type="InterPro" id="IPR050560">
    <property type="entry name" value="MYB_TF"/>
</dbReference>
<dbReference type="SMART" id="SM00717">
    <property type="entry name" value="SANT"/>
    <property type="match status" value="2"/>
</dbReference>
<dbReference type="EMBL" id="CP097508">
    <property type="protein sequence ID" value="URE09232.1"/>
    <property type="molecule type" value="Genomic_DNA"/>
</dbReference>
<dbReference type="GO" id="GO:0000981">
    <property type="term" value="F:DNA-binding transcription factor activity, RNA polymerase II-specific"/>
    <property type="evidence" value="ECO:0007669"/>
    <property type="project" value="TreeGrafter"/>
</dbReference>
<evidence type="ECO:0000259" key="8">
    <source>
        <dbReference type="PROSITE" id="PS50090"/>
    </source>
</evidence>
<dbReference type="PANTHER" id="PTHR45614">
    <property type="entry name" value="MYB PROTEIN-RELATED"/>
    <property type="match status" value="1"/>
</dbReference>
<accession>A0A9E7K9G0</accession>
<keyword evidence="6" id="KW-0539">Nucleus</keyword>
<keyword evidence="3" id="KW-0805">Transcription regulation</keyword>
<dbReference type="AlphaFoldDB" id="A0A9E7K9G0"/>
<dbReference type="InterPro" id="IPR017930">
    <property type="entry name" value="Myb_dom"/>
</dbReference>